<comment type="caution">
    <text evidence="2">The sequence shown here is derived from an EMBL/GenBank/DDBJ whole genome shotgun (WGS) entry which is preliminary data.</text>
</comment>
<feature type="compositionally biased region" description="Basic and acidic residues" evidence="1">
    <location>
        <begin position="35"/>
        <end position="44"/>
    </location>
</feature>
<evidence type="ECO:0000256" key="1">
    <source>
        <dbReference type="SAM" id="MobiDB-lite"/>
    </source>
</evidence>
<sequence length="134" mass="15167">MMEYSVEGESITPEEFEAGEWAWVLKAQDRFKKTVYGDHTESRPTENQAGSDGRQTHGTAQVKRGKAPVWKKRGPFLQMPAKDFKVVCRPKNWDLSIVTPRELGYALRAAAKLTNATAVEEVLVRVNERNNTMT</sequence>
<feature type="region of interest" description="Disordered" evidence="1">
    <location>
        <begin position="35"/>
        <end position="67"/>
    </location>
</feature>
<feature type="non-terminal residue" evidence="2">
    <location>
        <position position="134"/>
    </location>
</feature>
<keyword evidence="3" id="KW-1185">Reference proteome</keyword>
<dbReference type="EMBL" id="JARKHS020032995">
    <property type="protein sequence ID" value="KAK8759491.1"/>
    <property type="molecule type" value="Genomic_DNA"/>
</dbReference>
<proteinExistence type="predicted"/>
<dbReference type="AlphaFoldDB" id="A0AAQ4DAK1"/>
<evidence type="ECO:0000313" key="2">
    <source>
        <dbReference type="EMBL" id="KAK8759491.1"/>
    </source>
</evidence>
<protein>
    <submittedName>
        <fullName evidence="2">Uncharacterized protein</fullName>
    </submittedName>
</protein>
<gene>
    <name evidence="2" type="ORF">V5799_002877</name>
</gene>
<evidence type="ECO:0000313" key="3">
    <source>
        <dbReference type="Proteomes" id="UP001321473"/>
    </source>
</evidence>
<organism evidence="2 3">
    <name type="scientific">Amblyomma americanum</name>
    <name type="common">Lone star tick</name>
    <dbReference type="NCBI Taxonomy" id="6943"/>
    <lineage>
        <taxon>Eukaryota</taxon>
        <taxon>Metazoa</taxon>
        <taxon>Ecdysozoa</taxon>
        <taxon>Arthropoda</taxon>
        <taxon>Chelicerata</taxon>
        <taxon>Arachnida</taxon>
        <taxon>Acari</taxon>
        <taxon>Parasitiformes</taxon>
        <taxon>Ixodida</taxon>
        <taxon>Ixodoidea</taxon>
        <taxon>Ixodidae</taxon>
        <taxon>Amblyomminae</taxon>
        <taxon>Amblyomma</taxon>
    </lineage>
</organism>
<accession>A0AAQ4DAK1</accession>
<reference evidence="2 3" key="1">
    <citation type="journal article" date="2023" name="Arcadia Sci">
        <title>De novo assembly of a long-read Amblyomma americanum tick genome.</title>
        <authorList>
            <person name="Chou S."/>
            <person name="Poskanzer K.E."/>
            <person name="Rollins M."/>
            <person name="Thuy-Boun P.S."/>
        </authorList>
    </citation>
    <scope>NUCLEOTIDE SEQUENCE [LARGE SCALE GENOMIC DNA]</scope>
    <source>
        <strain evidence="2">F_SG_1</strain>
        <tissue evidence="2">Salivary glands</tissue>
    </source>
</reference>
<dbReference type="Proteomes" id="UP001321473">
    <property type="component" value="Unassembled WGS sequence"/>
</dbReference>
<name>A0AAQ4DAK1_AMBAM</name>